<dbReference type="Proteomes" id="UP000481087">
    <property type="component" value="Unassembled WGS sequence"/>
</dbReference>
<reference evidence="2 3" key="1">
    <citation type="submission" date="2019-12" db="EMBL/GenBank/DDBJ databases">
        <title>Paenibacillus sp. nov. sp. isolated from soil.</title>
        <authorList>
            <person name="Kim J."/>
            <person name="Jeong S.E."/>
            <person name="Jung H.S."/>
            <person name="Jeon C.O."/>
        </authorList>
    </citation>
    <scope>NUCLEOTIDE SEQUENCE [LARGE SCALE GENOMIC DNA]</scope>
    <source>
        <strain evidence="2 3">5J-6</strain>
    </source>
</reference>
<accession>A0A6L8UXT1</accession>
<dbReference type="RefSeq" id="WP_161407225.1">
    <property type="nucleotide sequence ID" value="NZ_WTUZ01000016.1"/>
</dbReference>
<organism evidence="2 3">
    <name type="scientific">Paenibacillus silvestris</name>
    <dbReference type="NCBI Taxonomy" id="2606219"/>
    <lineage>
        <taxon>Bacteria</taxon>
        <taxon>Bacillati</taxon>
        <taxon>Bacillota</taxon>
        <taxon>Bacilli</taxon>
        <taxon>Bacillales</taxon>
        <taxon>Paenibacillaceae</taxon>
        <taxon>Paenibacillus</taxon>
    </lineage>
</organism>
<evidence type="ECO:0000313" key="2">
    <source>
        <dbReference type="EMBL" id="MZQ83043.1"/>
    </source>
</evidence>
<dbReference type="AlphaFoldDB" id="A0A6L8UXT1"/>
<name>A0A6L8UXT1_9BACL</name>
<proteinExistence type="predicted"/>
<feature type="chain" id="PRO_5026663111" description="Copper amine oxidase-like N-terminal domain-containing protein" evidence="1">
    <location>
        <begin position="26"/>
        <end position="661"/>
    </location>
</feature>
<protein>
    <recommendedName>
        <fullName evidence="4">Copper amine oxidase-like N-terminal domain-containing protein</fullName>
    </recommendedName>
</protein>
<keyword evidence="1" id="KW-0732">Signal</keyword>
<evidence type="ECO:0000313" key="3">
    <source>
        <dbReference type="Proteomes" id="UP000481087"/>
    </source>
</evidence>
<gene>
    <name evidence="2" type="ORF">GQF01_13095</name>
</gene>
<dbReference type="EMBL" id="WTUZ01000016">
    <property type="protein sequence ID" value="MZQ83043.1"/>
    <property type="molecule type" value="Genomic_DNA"/>
</dbReference>
<comment type="caution">
    <text evidence="2">The sequence shown here is derived from an EMBL/GenBank/DDBJ whole genome shotgun (WGS) entry which is preliminary data.</text>
</comment>
<evidence type="ECO:0000256" key="1">
    <source>
        <dbReference type="SAM" id="SignalP"/>
    </source>
</evidence>
<keyword evidence="3" id="KW-1185">Reference proteome</keyword>
<sequence length="661" mass="73424">MWRKATLIAASAAIPFVLLTSSASASEYADTLTQPADGIYIPKTLTFLENMPYYVIPNTLKNDPEGTFAPQTVNVIEAESHWSGAYNWWKIHTDVGDRWVKTAPWQIEVPPPQTIHLMTETSLYASPSEAARPTASLSPQDVTVVGAEKNWYRPAEPNYNPMHWLKIHTTWLGDQWIHLHLDEIGIYTEMNNLAFYPGVNYQNSPFLHVITEPSDGLLTNIFVRQTGQFRSLLGSTYSFETEHGTKWAYGPGMLVQASQQTIKRTKPYALFKYPSAYSDIVSELPPGNLNVIETTVNDDGFMTHENWYHVQNDQAEGWFSPSYSEPEETSDDTESIVLHNGTTLIMRFPNSGIPLKNGQIGPQTLQPLAAWSAPDGTRWYKINSFVGEGWVQILPLEDNITLKGRENDAQIRSAVRYQGAFYHNDAGIFTFGTDTIGHLQNGEPQLSADFLAKQYQFKLTGPDANGWWSFMHTAGYGFQIKAGEQTAKTFWQGTLISEVNLAAAPAPASDAKLPPLLGLAEVRQLFGASTIYNDKVAFGEKHIVLSSREYEIAGFTLPAAVDGNRLLLSGLMYENTYMEAGTQSAEMTILVKRRDAAAGDPAEAYQAAVKRLYGLGMNVDVFDVTLDVPLQPGSNPLSVEIKVGERIVYKKDWEVTAPAAK</sequence>
<feature type="signal peptide" evidence="1">
    <location>
        <begin position="1"/>
        <end position="25"/>
    </location>
</feature>
<evidence type="ECO:0008006" key="4">
    <source>
        <dbReference type="Google" id="ProtNLM"/>
    </source>
</evidence>